<keyword evidence="1" id="KW-0472">Membrane</keyword>
<feature type="transmembrane region" description="Helical" evidence="1">
    <location>
        <begin position="43"/>
        <end position="64"/>
    </location>
</feature>
<keyword evidence="1" id="KW-0812">Transmembrane</keyword>
<protein>
    <recommendedName>
        <fullName evidence="4">Cytochrome oxidase complex assembly protein 1</fullName>
    </recommendedName>
</protein>
<gene>
    <name evidence="2" type="ORF">WJT86_00630</name>
</gene>
<organism evidence="2 3">
    <name type="scientific">Hohaiivirga grylli</name>
    <dbReference type="NCBI Taxonomy" id="3133970"/>
    <lineage>
        <taxon>Bacteria</taxon>
        <taxon>Pseudomonadati</taxon>
        <taxon>Pseudomonadota</taxon>
        <taxon>Alphaproteobacteria</taxon>
        <taxon>Hyphomicrobiales</taxon>
        <taxon>Methylobacteriaceae</taxon>
        <taxon>Hohaiivirga</taxon>
    </lineage>
</organism>
<feature type="transmembrane region" description="Helical" evidence="1">
    <location>
        <begin position="91"/>
        <end position="113"/>
    </location>
</feature>
<sequence>MTEPQATENTSGTGPYAAVPLGVPGWSWGAFCLSWIWGIFNNVYIALLVFIPIANIIMMFVLGVKGREWAWRNKRWQSVEHFNKVQKKWSIAGLILFPLIICFFIWFFMSFFAGPKEAALRALTTNEQALAFLGEPVSLNVSNVSRNNSCANGTYTAKGSQNSAKYIFSAAQRGEKWVILEATLFTANGIIDIVPLTNKSAYQAEMRDCLKNND</sequence>
<accession>A0ABV0BGY8</accession>
<evidence type="ECO:0008006" key="4">
    <source>
        <dbReference type="Google" id="ProtNLM"/>
    </source>
</evidence>
<proteinExistence type="predicted"/>
<evidence type="ECO:0000256" key="1">
    <source>
        <dbReference type="SAM" id="Phobius"/>
    </source>
</evidence>
<keyword evidence="3" id="KW-1185">Reference proteome</keyword>
<dbReference type="RefSeq" id="WP_346335559.1">
    <property type="nucleotide sequence ID" value="NZ_JBBYXI010000001.1"/>
</dbReference>
<evidence type="ECO:0000313" key="2">
    <source>
        <dbReference type="EMBL" id="MEN3929561.1"/>
    </source>
</evidence>
<name>A0ABV0BGY8_9HYPH</name>
<comment type="caution">
    <text evidence="2">The sequence shown here is derived from an EMBL/GenBank/DDBJ whole genome shotgun (WGS) entry which is preliminary data.</text>
</comment>
<dbReference type="EMBL" id="JBBYXI010000001">
    <property type="protein sequence ID" value="MEN3929561.1"/>
    <property type="molecule type" value="Genomic_DNA"/>
</dbReference>
<dbReference type="Proteomes" id="UP001418637">
    <property type="component" value="Unassembled WGS sequence"/>
</dbReference>
<reference evidence="2 3" key="1">
    <citation type="submission" date="2024-04" db="EMBL/GenBank/DDBJ databases">
        <title>A novel species isolated from cricket.</title>
        <authorList>
            <person name="Wang H.-C."/>
        </authorList>
    </citation>
    <scope>NUCLEOTIDE SEQUENCE [LARGE SCALE GENOMIC DNA]</scope>
    <source>
        <strain evidence="2 3">WL0021</strain>
    </source>
</reference>
<keyword evidence="1" id="KW-1133">Transmembrane helix</keyword>
<evidence type="ECO:0000313" key="3">
    <source>
        <dbReference type="Proteomes" id="UP001418637"/>
    </source>
</evidence>